<name>A0A2P8D8N6_9BACT</name>
<dbReference type="Gene3D" id="2.60.40.4070">
    <property type="match status" value="1"/>
</dbReference>
<dbReference type="Proteomes" id="UP000240572">
    <property type="component" value="Unassembled WGS sequence"/>
</dbReference>
<organism evidence="2 3">
    <name type="scientific">Taibaiella chishuiensis</name>
    <dbReference type="NCBI Taxonomy" id="1434707"/>
    <lineage>
        <taxon>Bacteria</taxon>
        <taxon>Pseudomonadati</taxon>
        <taxon>Bacteroidota</taxon>
        <taxon>Chitinophagia</taxon>
        <taxon>Chitinophagales</taxon>
        <taxon>Chitinophagaceae</taxon>
        <taxon>Taibaiella</taxon>
    </lineage>
</organism>
<dbReference type="EMBL" id="PYGD01000002">
    <property type="protein sequence ID" value="PSK93569.1"/>
    <property type="molecule type" value="Genomic_DNA"/>
</dbReference>
<sequence length="674" mass="71681">MKSYIHKIVAGLAIGLLSHTGLHASSHREAPLIANDPLADNTDLYAFKSPCDPNKIVLIANYIPFEHPAGGPNWYTFGENIRYEIHIDNNAATPGDDIIYRFTFHRENQDGTTFFNIRLGRQNIKTTYTCERSIDGGNTFATIITAGVVPPPNIGPRSIDNATVGLGSDYGSLMNAAIQNPATGEKIFCGPVDDPFFVDLGGAFDAGGFRPAAQARDGLAKFNCHSIVIEVPVATLQKDGKTVAQASNILDPDFVIGVWASASRRQITTLSNNGDPESVSGNWVQISRLGMPLTNEAVIPIGSKDQWNSANPYTGDLAFAGNFSNPELALYMDDSQFGGAVPGLAALRIQANSLGAFDFRNGHAGLFPLKNTPAVTGTALADAAFGTILLPNNASPRAVDILPIFYTGVPNMRPYQLATGKNGDPLAAGKPFINNFLPSLSDALRLNMAVPATPRNDPNFSSLGIVKAAVLGLTDPAYNANASLQFIPNMDGFPNGRRLEDDVTTIELQAVSGVALAAIGLWYDDYPGSGSPVTTQLGNVLNFNAGVTHNDTTFQACFPYVQQPWRGFVGDSYTGGGTGIPGIGMASPEAILVAYPNPFSSSVGLKYRLAAKGAVSIRIVDLNGRICATIEEGNKQAGEYSTRWNSAAFTAGTYYAQISVNGKSFQSIKLVKVK</sequence>
<dbReference type="Pfam" id="PF14224">
    <property type="entry name" value="DUF4331"/>
    <property type="match status" value="1"/>
</dbReference>
<comment type="caution">
    <text evidence="2">The sequence shown here is derived from an EMBL/GenBank/DDBJ whole genome shotgun (WGS) entry which is preliminary data.</text>
</comment>
<protein>
    <submittedName>
        <fullName evidence="2">Putative secreted protein (Por secretion system target)</fullName>
    </submittedName>
</protein>
<dbReference type="OrthoDB" id="9791748at2"/>
<evidence type="ECO:0000313" key="3">
    <source>
        <dbReference type="Proteomes" id="UP000240572"/>
    </source>
</evidence>
<keyword evidence="3" id="KW-1185">Reference proteome</keyword>
<accession>A0A2P8D8N6</accession>
<dbReference type="InterPro" id="IPR025566">
    <property type="entry name" value="DUF4331"/>
</dbReference>
<reference evidence="2 3" key="1">
    <citation type="submission" date="2018-03" db="EMBL/GenBank/DDBJ databases">
        <title>Genomic Encyclopedia of Type Strains, Phase III (KMG-III): the genomes of soil and plant-associated and newly described type strains.</title>
        <authorList>
            <person name="Whitman W."/>
        </authorList>
    </citation>
    <scope>NUCLEOTIDE SEQUENCE [LARGE SCALE GENOMIC DNA]</scope>
    <source>
        <strain evidence="2 3">CGMCC 1.12700</strain>
    </source>
</reference>
<dbReference type="NCBIfam" id="TIGR04183">
    <property type="entry name" value="Por_Secre_tail"/>
    <property type="match status" value="1"/>
</dbReference>
<dbReference type="Pfam" id="PF18962">
    <property type="entry name" value="Por_Secre_tail"/>
    <property type="match status" value="1"/>
</dbReference>
<feature type="domain" description="Secretion system C-terminal sorting" evidence="1">
    <location>
        <begin position="595"/>
        <end position="666"/>
    </location>
</feature>
<evidence type="ECO:0000313" key="2">
    <source>
        <dbReference type="EMBL" id="PSK93569.1"/>
    </source>
</evidence>
<dbReference type="AlphaFoldDB" id="A0A2P8D8N6"/>
<dbReference type="RefSeq" id="WP_106522563.1">
    <property type="nucleotide sequence ID" value="NZ_PYGD01000002.1"/>
</dbReference>
<evidence type="ECO:0000259" key="1">
    <source>
        <dbReference type="Pfam" id="PF18962"/>
    </source>
</evidence>
<gene>
    <name evidence="2" type="ORF">B0I18_102539</name>
</gene>
<proteinExistence type="predicted"/>
<dbReference type="InterPro" id="IPR026444">
    <property type="entry name" value="Secre_tail"/>
</dbReference>